<dbReference type="Proteomes" id="UP000046392">
    <property type="component" value="Unplaced"/>
</dbReference>
<sequence>MTNAEYYDIPTTSTYVTRVTKSSSHSQSCGDISSTPSYSSPIYNGNEKTCLLGKKSYSYYNNPIVDHDHGDDGDDEDDGKKDFSSLDDDLFINDKNLTINSIKSMLLNCPASGLEERKKRKNKKWVIMFCQSFIIILLLIFLLKSHLSQIFGSSDDGEYEKKLIIDEEEARQFIRNNGGHVEDTSFKNKVYSKLYFYL</sequence>
<evidence type="ECO:0000256" key="1">
    <source>
        <dbReference type="SAM" id="Phobius"/>
    </source>
</evidence>
<keyword evidence="2" id="KW-1185">Reference proteome</keyword>
<feature type="transmembrane region" description="Helical" evidence="1">
    <location>
        <begin position="125"/>
        <end position="143"/>
    </location>
</feature>
<reference evidence="3" key="1">
    <citation type="submission" date="2017-02" db="UniProtKB">
        <authorList>
            <consortium name="WormBaseParasite"/>
        </authorList>
    </citation>
    <scope>IDENTIFICATION</scope>
</reference>
<accession>A0A0N5C3D6</accession>
<organism evidence="2 3">
    <name type="scientific">Strongyloides papillosus</name>
    <name type="common">Intestinal threadworm</name>
    <dbReference type="NCBI Taxonomy" id="174720"/>
    <lineage>
        <taxon>Eukaryota</taxon>
        <taxon>Metazoa</taxon>
        <taxon>Ecdysozoa</taxon>
        <taxon>Nematoda</taxon>
        <taxon>Chromadorea</taxon>
        <taxon>Rhabditida</taxon>
        <taxon>Tylenchina</taxon>
        <taxon>Panagrolaimomorpha</taxon>
        <taxon>Strongyloidoidea</taxon>
        <taxon>Strongyloididae</taxon>
        <taxon>Strongyloides</taxon>
    </lineage>
</organism>
<protein>
    <submittedName>
        <fullName evidence="3">Cation_ATPase_N domain-containing protein</fullName>
    </submittedName>
</protein>
<keyword evidence="1" id="KW-1133">Transmembrane helix</keyword>
<dbReference type="AlphaFoldDB" id="A0A0N5C3D6"/>
<dbReference type="WBParaSite" id="SPAL_0001248800.1">
    <property type="protein sequence ID" value="SPAL_0001248800.1"/>
    <property type="gene ID" value="SPAL_0001248800"/>
</dbReference>
<evidence type="ECO:0000313" key="3">
    <source>
        <dbReference type="WBParaSite" id="SPAL_0001248800.1"/>
    </source>
</evidence>
<keyword evidence="1" id="KW-0812">Transmembrane</keyword>
<evidence type="ECO:0000313" key="2">
    <source>
        <dbReference type="Proteomes" id="UP000046392"/>
    </source>
</evidence>
<keyword evidence="1" id="KW-0472">Membrane</keyword>
<name>A0A0N5C3D6_STREA</name>
<proteinExistence type="predicted"/>